<dbReference type="PANTHER" id="PTHR44757:SF2">
    <property type="entry name" value="BIOFILM ARCHITECTURE MAINTENANCE PROTEIN MBAA"/>
    <property type="match status" value="1"/>
</dbReference>
<protein>
    <submittedName>
        <fullName evidence="5">GGDEF domain-containing protein</fullName>
    </submittedName>
</protein>
<comment type="caution">
    <text evidence="5">The sequence shown here is derived from an EMBL/GenBank/DDBJ whole genome shotgun (WGS) entry which is preliminary data.</text>
</comment>
<evidence type="ECO:0000259" key="2">
    <source>
        <dbReference type="PROSITE" id="PS50113"/>
    </source>
</evidence>
<dbReference type="CDD" id="cd01949">
    <property type="entry name" value="GGDEF"/>
    <property type="match status" value="1"/>
</dbReference>
<dbReference type="NCBIfam" id="TIGR00229">
    <property type="entry name" value="sensory_box"/>
    <property type="match status" value="1"/>
</dbReference>
<dbReference type="SMART" id="SM00086">
    <property type="entry name" value="PAC"/>
    <property type="match status" value="1"/>
</dbReference>
<dbReference type="RefSeq" id="WP_113032165.1">
    <property type="nucleotide sequence ID" value="NZ_QMFB01000009.1"/>
</dbReference>
<accession>A0A329MK92</accession>
<sequence length="580" mass="65649">MSVQAKSRIQLNHDLQFQRMLKELKDIKYALDQSSIVAVTDRRGKIIFVNEQFCKISKYSREELLGKDHRIINSGHHPKSFFRELWETVQSGRVWNGQICNQAKDGSLYWVKTTIVPFLDQRGAPYQYIAIRTDITEQKKAEETIRHMAYHDAVTGLPNRRMFEERLAEEVDRAREEGRKLALLFLDIDRFKSINDSLGHTVGDALLIEAASRLERVSSISGSLFRWGGDEFAMLLPVNKGEEGTIRRTYNELLSVFDESFVIDGNEFFVTVSLGISLFPEHGDDIGSLLKHADIAMYHSKERGESAAAIYRFSMGEGAEELLFLETKLRKALESGQLELHYQPKLNLADGRIGSMEALARWNDPELGQISPGRFIPLAEERGLIVALGKWTLAEACRQNKAWQKAGVQPMRVAVNISAIHFQQSGFTDSVKEILGESGLEPRYLELEITENSMMRNTKQAIAVLRELKELGIAVSIDDFGTGYSSLGYLRKFPIDTLKIDQSFVRALAEEDDAAIVTAILHMARALKLRVVAEGVEDEEQLRFLREQACDEAQGYLISKPLSVEAFLQFVREREGAAVR</sequence>
<dbReference type="Gene3D" id="3.30.70.270">
    <property type="match status" value="1"/>
</dbReference>
<evidence type="ECO:0000259" key="4">
    <source>
        <dbReference type="PROSITE" id="PS50887"/>
    </source>
</evidence>
<dbReference type="PANTHER" id="PTHR44757">
    <property type="entry name" value="DIGUANYLATE CYCLASE DGCP"/>
    <property type="match status" value="1"/>
</dbReference>
<dbReference type="SMART" id="SM00091">
    <property type="entry name" value="PAS"/>
    <property type="match status" value="1"/>
</dbReference>
<keyword evidence="6" id="KW-1185">Reference proteome</keyword>
<feature type="domain" description="PAC" evidence="2">
    <location>
        <begin position="93"/>
        <end position="147"/>
    </location>
</feature>
<dbReference type="PROSITE" id="PS50883">
    <property type="entry name" value="EAL"/>
    <property type="match status" value="1"/>
</dbReference>
<evidence type="ECO:0000313" key="5">
    <source>
        <dbReference type="EMBL" id="RAV20269.1"/>
    </source>
</evidence>
<dbReference type="InterPro" id="IPR043128">
    <property type="entry name" value="Rev_trsase/Diguanyl_cyclase"/>
</dbReference>
<dbReference type="SUPFAM" id="SSF141868">
    <property type="entry name" value="EAL domain-like"/>
    <property type="match status" value="1"/>
</dbReference>
<dbReference type="InterPro" id="IPR001610">
    <property type="entry name" value="PAC"/>
</dbReference>
<dbReference type="CDD" id="cd00130">
    <property type="entry name" value="PAS"/>
    <property type="match status" value="1"/>
</dbReference>
<organism evidence="5 6">
    <name type="scientific">Paenibacillus contaminans</name>
    <dbReference type="NCBI Taxonomy" id="450362"/>
    <lineage>
        <taxon>Bacteria</taxon>
        <taxon>Bacillati</taxon>
        <taxon>Bacillota</taxon>
        <taxon>Bacilli</taxon>
        <taxon>Bacillales</taxon>
        <taxon>Paenibacillaceae</taxon>
        <taxon>Paenibacillus</taxon>
    </lineage>
</organism>
<dbReference type="Pfam" id="PF13426">
    <property type="entry name" value="PAS_9"/>
    <property type="match status" value="1"/>
</dbReference>
<feature type="domain" description="EAL" evidence="3">
    <location>
        <begin position="322"/>
        <end position="575"/>
    </location>
</feature>
<feature type="domain" description="PAS" evidence="1">
    <location>
        <begin position="23"/>
        <end position="80"/>
    </location>
</feature>
<dbReference type="SMART" id="SM00052">
    <property type="entry name" value="EAL"/>
    <property type="match status" value="1"/>
</dbReference>
<dbReference type="AlphaFoldDB" id="A0A329MK92"/>
<dbReference type="InterPro" id="IPR035965">
    <property type="entry name" value="PAS-like_dom_sf"/>
</dbReference>
<dbReference type="InterPro" id="IPR001633">
    <property type="entry name" value="EAL_dom"/>
</dbReference>
<dbReference type="Pfam" id="PF00563">
    <property type="entry name" value="EAL"/>
    <property type="match status" value="1"/>
</dbReference>
<dbReference type="FunFam" id="3.20.20.450:FF:000001">
    <property type="entry name" value="Cyclic di-GMP phosphodiesterase yahA"/>
    <property type="match status" value="1"/>
</dbReference>
<dbReference type="SMART" id="SM00267">
    <property type="entry name" value="GGDEF"/>
    <property type="match status" value="1"/>
</dbReference>
<dbReference type="EMBL" id="QMFB01000009">
    <property type="protein sequence ID" value="RAV20269.1"/>
    <property type="molecule type" value="Genomic_DNA"/>
</dbReference>
<dbReference type="SUPFAM" id="SSF55073">
    <property type="entry name" value="Nucleotide cyclase"/>
    <property type="match status" value="1"/>
</dbReference>
<dbReference type="InterPro" id="IPR052155">
    <property type="entry name" value="Biofilm_reg_signaling"/>
</dbReference>
<dbReference type="InterPro" id="IPR000700">
    <property type="entry name" value="PAS-assoc_C"/>
</dbReference>
<dbReference type="Gene3D" id="3.30.450.20">
    <property type="entry name" value="PAS domain"/>
    <property type="match status" value="1"/>
</dbReference>
<proteinExistence type="predicted"/>
<name>A0A329MK92_9BACL</name>
<dbReference type="Gene3D" id="3.20.20.450">
    <property type="entry name" value="EAL domain"/>
    <property type="match status" value="1"/>
</dbReference>
<evidence type="ECO:0000313" key="6">
    <source>
        <dbReference type="Proteomes" id="UP000250369"/>
    </source>
</evidence>
<dbReference type="PROSITE" id="PS50113">
    <property type="entry name" value="PAC"/>
    <property type="match status" value="1"/>
</dbReference>
<evidence type="ECO:0000259" key="1">
    <source>
        <dbReference type="PROSITE" id="PS50112"/>
    </source>
</evidence>
<evidence type="ECO:0000259" key="3">
    <source>
        <dbReference type="PROSITE" id="PS50883"/>
    </source>
</evidence>
<dbReference type="InterPro" id="IPR029787">
    <property type="entry name" value="Nucleotide_cyclase"/>
</dbReference>
<dbReference type="InterPro" id="IPR035919">
    <property type="entry name" value="EAL_sf"/>
</dbReference>
<dbReference type="CDD" id="cd01948">
    <property type="entry name" value="EAL"/>
    <property type="match status" value="1"/>
</dbReference>
<dbReference type="InterPro" id="IPR000014">
    <property type="entry name" value="PAS"/>
</dbReference>
<dbReference type="PROSITE" id="PS50112">
    <property type="entry name" value="PAS"/>
    <property type="match status" value="1"/>
</dbReference>
<dbReference type="Proteomes" id="UP000250369">
    <property type="component" value="Unassembled WGS sequence"/>
</dbReference>
<dbReference type="SUPFAM" id="SSF55785">
    <property type="entry name" value="PYP-like sensor domain (PAS domain)"/>
    <property type="match status" value="1"/>
</dbReference>
<dbReference type="OrthoDB" id="9759607at2"/>
<dbReference type="NCBIfam" id="TIGR00254">
    <property type="entry name" value="GGDEF"/>
    <property type="match status" value="1"/>
</dbReference>
<gene>
    <name evidence="5" type="ORF">DQG23_16690</name>
</gene>
<dbReference type="Pfam" id="PF00990">
    <property type="entry name" value="GGDEF"/>
    <property type="match status" value="1"/>
</dbReference>
<reference evidence="5 6" key="1">
    <citation type="journal article" date="2009" name="Int. J. Syst. Evol. Microbiol.">
        <title>Paenibacillus contaminans sp. nov., isolated from a contaminated laboratory plate.</title>
        <authorList>
            <person name="Chou J.H."/>
            <person name="Lee J.H."/>
            <person name="Lin M.C."/>
            <person name="Chang P.S."/>
            <person name="Arun A.B."/>
            <person name="Young C.C."/>
            <person name="Chen W.M."/>
        </authorList>
    </citation>
    <scope>NUCLEOTIDE SEQUENCE [LARGE SCALE GENOMIC DNA]</scope>
    <source>
        <strain evidence="5 6">CKOBP-6</strain>
    </source>
</reference>
<dbReference type="InterPro" id="IPR000160">
    <property type="entry name" value="GGDEF_dom"/>
</dbReference>
<dbReference type="PROSITE" id="PS50887">
    <property type="entry name" value="GGDEF"/>
    <property type="match status" value="1"/>
</dbReference>
<feature type="domain" description="GGDEF" evidence="4">
    <location>
        <begin position="179"/>
        <end position="313"/>
    </location>
</feature>